<reference evidence="1 2" key="1">
    <citation type="journal article" date="2016" name="Nat. Commun.">
        <title>Thousands of microbial genomes shed light on interconnected biogeochemical processes in an aquifer system.</title>
        <authorList>
            <person name="Anantharaman K."/>
            <person name="Brown C.T."/>
            <person name="Hug L.A."/>
            <person name="Sharon I."/>
            <person name="Castelle C.J."/>
            <person name="Probst A.J."/>
            <person name="Thomas B.C."/>
            <person name="Singh A."/>
            <person name="Wilkins M.J."/>
            <person name="Karaoz U."/>
            <person name="Brodie E.L."/>
            <person name="Williams K.H."/>
            <person name="Hubbard S.S."/>
            <person name="Banfield J.F."/>
        </authorList>
    </citation>
    <scope>NUCLEOTIDE SEQUENCE [LARGE SCALE GENOMIC DNA]</scope>
</reference>
<evidence type="ECO:0000313" key="1">
    <source>
        <dbReference type="EMBL" id="OGC68192.1"/>
    </source>
</evidence>
<dbReference type="EMBL" id="MEWA01000052">
    <property type="protein sequence ID" value="OGC68192.1"/>
    <property type="molecule type" value="Genomic_DNA"/>
</dbReference>
<proteinExistence type="predicted"/>
<comment type="caution">
    <text evidence="1">The sequence shown here is derived from an EMBL/GenBank/DDBJ whole genome shotgun (WGS) entry which is preliminary data.</text>
</comment>
<accession>A0A1F4WFK9</accession>
<gene>
    <name evidence="1" type="ORF">A2415_02750</name>
</gene>
<sequence length="117" mass="12869">MLEKRFIIENLQKTYCYRCGTSLEGAKLITITEAPIALVAHAVCSICKAESMVTITPTGSGSVPVQSDLNGEEFKKFIGAKAVSYDELLDLHLALKKKSIWNLLAKKEKKPASRQKA</sequence>
<dbReference type="AlphaFoldDB" id="A0A1F4WFK9"/>
<organism evidence="1 2">
    <name type="scientific">candidate division WWE3 bacterium RIFOXYC1_FULL_39_7</name>
    <dbReference type="NCBI Taxonomy" id="1802643"/>
    <lineage>
        <taxon>Bacteria</taxon>
        <taxon>Katanobacteria</taxon>
    </lineage>
</organism>
<dbReference type="Proteomes" id="UP000179113">
    <property type="component" value="Unassembled WGS sequence"/>
</dbReference>
<name>A0A1F4WFK9_UNCKA</name>
<protein>
    <submittedName>
        <fullName evidence="1">Uncharacterized protein</fullName>
    </submittedName>
</protein>
<evidence type="ECO:0000313" key="2">
    <source>
        <dbReference type="Proteomes" id="UP000179113"/>
    </source>
</evidence>